<organism evidence="9 10">
    <name type="scientific">Rikenella microfusus</name>
    <dbReference type="NCBI Taxonomy" id="28139"/>
    <lineage>
        <taxon>Bacteria</taxon>
        <taxon>Pseudomonadati</taxon>
        <taxon>Bacteroidota</taxon>
        <taxon>Bacteroidia</taxon>
        <taxon>Bacteroidales</taxon>
        <taxon>Rikenellaceae</taxon>
        <taxon>Rikenella</taxon>
    </lineage>
</organism>
<feature type="chain" id="PRO_5016607534" evidence="6">
    <location>
        <begin position="30"/>
        <end position="497"/>
    </location>
</feature>
<dbReference type="EC" id="3.2.1.-" evidence="9"/>
<evidence type="ECO:0000256" key="3">
    <source>
        <dbReference type="ARBA" id="ARBA00022801"/>
    </source>
</evidence>
<dbReference type="Pfam" id="PF21252">
    <property type="entry name" value="Glyco_hydro_109_C"/>
    <property type="match status" value="1"/>
</dbReference>
<dbReference type="AlphaFoldDB" id="A0A379MVY6"/>
<dbReference type="GO" id="GO:0000166">
    <property type="term" value="F:nucleotide binding"/>
    <property type="evidence" value="ECO:0007669"/>
    <property type="project" value="InterPro"/>
</dbReference>
<evidence type="ECO:0000259" key="7">
    <source>
        <dbReference type="Pfam" id="PF01408"/>
    </source>
</evidence>
<accession>A0A379MVY6</accession>
<evidence type="ECO:0000256" key="1">
    <source>
        <dbReference type="ARBA" id="ARBA00001911"/>
    </source>
</evidence>
<evidence type="ECO:0000256" key="5">
    <source>
        <dbReference type="ARBA" id="ARBA00023295"/>
    </source>
</evidence>
<keyword evidence="5 9" id="KW-0326">Glycosidase</keyword>
<evidence type="ECO:0000259" key="8">
    <source>
        <dbReference type="Pfam" id="PF21252"/>
    </source>
</evidence>
<protein>
    <submittedName>
        <fullName evidence="9">Glycosyl hydrolase family 109 protein 1</fullName>
        <ecNumber evidence="9">3.2.1.-</ecNumber>
    </submittedName>
</protein>
<keyword evidence="10" id="KW-1185">Reference proteome</keyword>
<dbReference type="Gene3D" id="3.30.360.10">
    <property type="entry name" value="Dihydrodipicolinate Reductase, domain 2"/>
    <property type="match status" value="1"/>
</dbReference>
<dbReference type="Gene3D" id="3.40.50.720">
    <property type="entry name" value="NAD(P)-binding Rossmann-like Domain"/>
    <property type="match status" value="1"/>
</dbReference>
<dbReference type="InterPro" id="IPR050463">
    <property type="entry name" value="Gfo/Idh/MocA_oxidrdct_glycsds"/>
</dbReference>
<dbReference type="Pfam" id="PF01408">
    <property type="entry name" value="GFO_IDH_MocA"/>
    <property type="match status" value="1"/>
</dbReference>
<comment type="similarity">
    <text evidence="2">Belongs to the Gfo/Idh/MocA family. Glycosyl hydrolase 109 subfamily.</text>
</comment>
<dbReference type="OrthoDB" id="9771072at2"/>
<evidence type="ECO:0000256" key="6">
    <source>
        <dbReference type="SAM" id="SignalP"/>
    </source>
</evidence>
<dbReference type="PANTHER" id="PTHR43818:SF1">
    <property type="entry name" value="GLYCOSYL HYDROLASE FAMILY 109 PROTEIN"/>
    <property type="match status" value="1"/>
</dbReference>
<evidence type="ECO:0000313" key="10">
    <source>
        <dbReference type="Proteomes" id="UP000255233"/>
    </source>
</evidence>
<dbReference type="PANTHER" id="PTHR43818">
    <property type="entry name" value="BCDNA.GH03377"/>
    <property type="match status" value="1"/>
</dbReference>
<keyword evidence="6" id="KW-0732">Signal</keyword>
<evidence type="ECO:0000313" key="9">
    <source>
        <dbReference type="EMBL" id="SUE34812.1"/>
    </source>
</evidence>
<evidence type="ECO:0000256" key="4">
    <source>
        <dbReference type="ARBA" id="ARBA00023027"/>
    </source>
</evidence>
<dbReference type="PROSITE" id="PS51257">
    <property type="entry name" value="PROKAR_LIPOPROTEIN"/>
    <property type="match status" value="1"/>
</dbReference>
<dbReference type="RefSeq" id="WP_051214470.1">
    <property type="nucleotide sequence ID" value="NZ_CANTWR010000003.1"/>
</dbReference>
<evidence type="ECO:0000256" key="2">
    <source>
        <dbReference type="ARBA" id="ARBA00009329"/>
    </source>
</evidence>
<name>A0A379MVY6_9BACT</name>
<feature type="domain" description="Glycosyl hydrolase 109 C-terminal" evidence="8">
    <location>
        <begin position="200"/>
        <end position="363"/>
    </location>
</feature>
<feature type="signal peptide" evidence="6">
    <location>
        <begin position="1"/>
        <end position="29"/>
    </location>
</feature>
<dbReference type="STRING" id="880526.GCA_000427365_01772"/>
<dbReference type="EMBL" id="UGVL01000001">
    <property type="protein sequence ID" value="SUE34812.1"/>
    <property type="molecule type" value="Genomic_DNA"/>
</dbReference>
<proteinExistence type="inferred from homology"/>
<dbReference type="SUPFAM" id="SSF51735">
    <property type="entry name" value="NAD(P)-binding Rossmann-fold domains"/>
    <property type="match status" value="1"/>
</dbReference>
<dbReference type="SUPFAM" id="SSF55347">
    <property type="entry name" value="Glyceraldehyde-3-phosphate dehydrogenase-like, C-terminal domain"/>
    <property type="match status" value="1"/>
</dbReference>
<comment type="cofactor">
    <cofactor evidence="1">
        <name>NAD(+)</name>
        <dbReference type="ChEBI" id="CHEBI:57540"/>
    </cofactor>
</comment>
<gene>
    <name evidence="9" type="ORF">NCTC11190_02046</name>
</gene>
<keyword evidence="4" id="KW-0520">NAD</keyword>
<keyword evidence="3 9" id="KW-0378">Hydrolase</keyword>
<dbReference type="Proteomes" id="UP000255233">
    <property type="component" value="Unassembled WGS sequence"/>
</dbReference>
<dbReference type="GO" id="GO:0016798">
    <property type="term" value="F:hydrolase activity, acting on glycosyl bonds"/>
    <property type="evidence" value="ECO:0007669"/>
    <property type="project" value="UniProtKB-KW"/>
</dbReference>
<reference evidence="9 10" key="1">
    <citation type="submission" date="2018-06" db="EMBL/GenBank/DDBJ databases">
        <authorList>
            <consortium name="Pathogen Informatics"/>
            <person name="Doyle S."/>
        </authorList>
    </citation>
    <scope>NUCLEOTIDE SEQUENCE [LARGE SCALE GENOMIC DNA]</scope>
    <source>
        <strain evidence="9 10">NCTC11190</strain>
    </source>
</reference>
<dbReference type="InterPro" id="IPR000683">
    <property type="entry name" value="Gfo/Idh/MocA-like_OxRdtase_N"/>
</dbReference>
<dbReference type="InterPro" id="IPR049303">
    <property type="entry name" value="Glyco_hydro_109_C"/>
</dbReference>
<sequence>MKIKLVLCSLLAFMTAATFQSCGSPSASADAQKTSNVIELPVPPREPGQTDVLNLVTDPIDTVRVAFVGLGMRGSDAVRRYTYIPGVKIVALCDVYEDRVKASNKMLQDKGLPAAQEYFGDTAAWRKMVASPDIDLVYICTGWDWHTPIAVQAMKDGKHVAIEVPAAMTVDECWDLVNTAEKTRKHCMMLENCVYDNFEMATLNMAQKGLFGEVIHVEGAYLHDLRSMNFAEEGEPGHYADMWRLKQNTKRTGDIYPTHGLGPIAQILGIHRGDRMNTLVSMNTDEFGMTEYAKKKFGDTSAYAKTPYKMGDHTTTLIRTENGKTMMVQHDVTSPRPYSRIHQVSGTKGFAQKYPVMGISVEADNEAVQGLDYQNLSGHSYVPKETFDKLMTDYEHPVIRQVGSMAQEVGGHGGMDFVMDYRLIYCLRNGLPLDMDVYDAAEMSCLTGLSELSIENGSAPVAVPDFTRGAWNKLKGQSYAFTPADAQALGVAAAAGE</sequence>
<feature type="domain" description="Gfo/Idh/MocA-like oxidoreductase N-terminal" evidence="7">
    <location>
        <begin position="63"/>
        <end position="189"/>
    </location>
</feature>
<dbReference type="InterPro" id="IPR036291">
    <property type="entry name" value="NAD(P)-bd_dom_sf"/>
</dbReference>